<feature type="chain" id="PRO_5002443658" description="Major facilitator superfamily domain-containing protein" evidence="6">
    <location>
        <begin position="28"/>
        <end position="485"/>
    </location>
</feature>
<feature type="transmembrane region" description="Helical" evidence="5">
    <location>
        <begin position="169"/>
        <end position="191"/>
    </location>
</feature>
<keyword evidence="3 5" id="KW-1133">Transmembrane helix</keyword>
<evidence type="ECO:0000313" key="7">
    <source>
        <dbReference type="EMBL" id="KJK68059.1"/>
    </source>
</evidence>
<proteinExistence type="predicted"/>
<keyword evidence="4 5" id="KW-0472">Membrane</keyword>
<evidence type="ECO:0000313" key="8">
    <source>
        <dbReference type="Proteomes" id="UP000033540"/>
    </source>
</evidence>
<organism evidence="7 8">
    <name type="scientific">Aspergillus parasiticus (strain ATCC 56775 / NRRL 5862 / SRRC 143 / SU-1)</name>
    <dbReference type="NCBI Taxonomy" id="1403190"/>
    <lineage>
        <taxon>Eukaryota</taxon>
        <taxon>Fungi</taxon>
        <taxon>Dikarya</taxon>
        <taxon>Ascomycota</taxon>
        <taxon>Pezizomycotina</taxon>
        <taxon>Eurotiomycetes</taxon>
        <taxon>Eurotiomycetidae</taxon>
        <taxon>Eurotiales</taxon>
        <taxon>Aspergillaceae</taxon>
        <taxon>Aspergillus</taxon>
        <taxon>Aspergillus subgen. Circumdati</taxon>
    </lineage>
</organism>
<evidence type="ECO:0000256" key="3">
    <source>
        <dbReference type="ARBA" id="ARBA00022989"/>
    </source>
</evidence>
<dbReference type="Gene3D" id="1.20.1250.20">
    <property type="entry name" value="MFS general substrate transporter like domains"/>
    <property type="match status" value="1"/>
</dbReference>
<evidence type="ECO:0000256" key="6">
    <source>
        <dbReference type="SAM" id="SignalP"/>
    </source>
</evidence>
<feature type="transmembrane region" description="Helical" evidence="5">
    <location>
        <begin position="415"/>
        <end position="439"/>
    </location>
</feature>
<evidence type="ECO:0000256" key="2">
    <source>
        <dbReference type="ARBA" id="ARBA00022692"/>
    </source>
</evidence>
<keyword evidence="6" id="KW-0732">Signal</keyword>
<dbReference type="GO" id="GO:0022857">
    <property type="term" value="F:transmembrane transporter activity"/>
    <property type="evidence" value="ECO:0007669"/>
    <property type="project" value="TreeGrafter"/>
</dbReference>
<protein>
    <recommendedName>
        <fullName evidence="9">Major facilitator superfamily domain-containing protein</fullName>
    </recommendedName>
</protein>
<dbReference type="Proteomes" id="UP000033540">
    <property type="component" value="Unassembled WGS sequence"/>
</dbReference>
<dbReference type="SUPFAM" id="SSF103473">
    <property type="entry name" value="MFS general substrate transporter"/>
    <property type="match status" value="1"/>
</dbReference>
<name>A0A0F0IJS6_ASPPU</name>
<feature type="transmembrane region" description="Helical" evidence="5">
    <location>
        <begin position="132"/>
        <end position="157"/>
    </location>
</feature>
<evidence type="ECO:0000256" key="5">
    <source>
        <dbReference type="SAM" id="Phobius"/>
    </source>
</evidence>
<gene>
    <name evidence="7" type="ORF">P875_00108703</name>
</gene>
<dbReference type="AlphaFoldDB" id="A0A0F0IJS6"/>
<accession>A0A0F0IJS6</accession>
<dbReference type="PANTHER" id="PTHR23507:SF1">
    <property type="entry name" value="FI18259P1-RELATED"/>
    <property type="match status" value="1"/>
</dbReference>
<comment type="caution">
    <text evidence="7">The sequence shown here is derived from an EMBL/GenBank/DDBJ whole genome shotgun (WGS) entry which is preliminary data.</text>
</comment>
<dbReference type="OrthoDB" id="194139at2759"/>
<evidence type="ECO:0008006" key="9">
    <source>
        <dbReference type="Google" id="ProtNLM"/>
    </source>
</evidence>
<comment type="subcellular location">
    <subcellularLocation>
        <location evidence="1">Membrane</location>
        <topology evidence="1">Multi-pass membrane protein</topology>
    </subcellularLocation>
</comment>
<keyword evidence="2 5" id="KW-0812">Transmembrane</keyword>
<sequence length="485" mass="53241">MSHEIDNTRSKRMLLLLYLTAFLFFLGENIQQAPRTQIYETIICHRMLPWNSKDTPAREGCKSKAVQEELAFLKGTERLLGALPTILVIPWSIFAERYGRCLSLKLALVGVLCEEAWSCLICWFSDVVPIRLILLAPLFEIIGGGPAIITTIVHLLAAEVTTPETRTSTFFVIRAMAIAAAILAQLVSSFLMTRNAWVPWLLGFLCILLAMFAVPYAPNPSIKNPPDENTMLDPGQHNARSMGTLNQEETLSSKHATIRSRLALVAKKLQEGTKVVYGNFSLIVLLAMSFLGELCEDSLAMVLLLYISKRYSWEFAQANFLWALGEAVQFVFLIILLPHISTMLLARFRMNAYAADFTISIASTTMLSLGSLLLGIGVSIPVAIIGVILMSTGGGLQSALRSLVTMVISPDDISVVYSIFTILHVLSTSLVGPIYSGAFTLGLKFGTEYTGLPFIVASTLAGLSLPLFLFVRPHLNYAPVQEASN</sequence>
<feature type="signal peptide" evidence="6">
    <location>
        <begin position="1"/>
        <end position="27"/>
    </location>
</feature>
<evidence type="ECO:0000256" key="4">
    <source>
        <dbReference type="ARBA" id="ARBA00023136"/>
    </source>
</evidence>
<feature type="transmembrane region" description="Helical" evidence="5">
    <location>
        <begin position="327"/>
        <end position="346"/>
    </location>
</feature>
<dbReference type="PANTHER" id="PTHR23507">
    <property type="entry name" value="ZGC:174356"/>
    <property type="match status" value="1"/>
</dbReference>
<feature type="transmembrane region" description="Helical" evidence="5">
    <location>
        <begin position="451"/>
        <end position="471"/>
    </location>
</feature>
<dbReference type="InterPro" id="IPR036259">
    <property type="entry name" value="MFS_trans_sf"/>
</dbReference>
<feature type="transmembrane region" description="Helical" evidence="5">
    <location>
        <begin position="276"/>
        <end position="307"/>
    </location>
</feature>
<dbReference type="GO" id="GO:0016020">
    <property type="term" value="C:membrane"/>
    <property type="evidence" value="ECO:0007669"/>
    <property type="project" value="UniProtKB-SubCell"/>
</dbReference>
<evidence type="ECO:0000256" key="1">
    <source>
        <dbReference type="ARBA" id="ARBA00004141"/>
    </source>
</evidence>
<reference evidence="7 8" key="1">
    <citation type="submission" date="2015-02" db="EMBL/GenBank/DDBJ databases">
        <title>Draft genome sequence of Aspergillus parasiticus SU-1.</title>
        <authorList>
            <person name="Yu J."/>
            <person name="Fedorova N."/>
            <person name="Yin Y."/>
            <person name="Losada L."/>
            <person name="Zafar N."/>
            <person name="Taujale R."/>
            <person name="Ehrlich K.C."/>
            <person name="Bhatnagar D."/>
            <person name="Cleveland T.E."/>
            <person name="Bennett J.W."/>
            <person name="Nierman W.C."/>
        </authorList>
    </citation>
    <scope>NUCLEOTIDE SEQUENCE [LARGE SCALE GENOMIC DNA]</scope>
    <source>
        <strain evidence="8">ATCC 56775 / NRRL 5862 / SRRC 143 / SU-1</strain>
    </source>
</reference>
<feature type="transmembrane region" description="Helical" evidence="5">
    <location>
        <begin position="197"/>
        <end position="217"/>
    </location>
</feature>
<dbReference type="EMBL" id="JZEE01000149">
    <property type="protein sequence ID" value="KJK68059.1"/>
    <property type="molecule type" value="Genomic_DNA"/>
</dbReference>